<proteinExistence type="predicted"/>
<dbReference type="AlphaFoldDB" id="A0A7G5XFI9"/>
<dbReference type="KEGG" id="lacs:H4075_19585"/>
<keyword evidence="2" id="KW-1185">Reference proteome</keyword>
<name>A0A7G5XFI9_9BACT</name>
<protein>
    <submittedName>
        <fullName evidence="1">Uncharacterized protein</fullName>
    </submittedName>
</protein>
<dbReference type="EMBL" id="CP060007">
    <property type="protein sequence ID" value="QNA44242.1"/>
    <property type="molecule type" value="Genomic_DNA"/>
</dbReference>
<sequence>MQLQAAKILKKQTGMRNWNNFCGMLTILLLITASTKAQQADSVKVKKETAQIIHSPIFNKYNLLQPLPVNSSKKISTNLGNPFAHWGFMCIGEYKLEQKTGIPLKVRLGSLDYVNKLEGKQ</sequence>
<evidence type="ECO:0000313" key="2">
    <source>
        <dbReference type="Proteomes" id="UP000515344"/>
    </source>
</evidence>
<reference evidence="2" key="1">
    <citation type="submission" date="2020-08" db="EMBL/GenBank/DDBJ databases">
        <title>Lacibacter sp. S13-6-6 genome sequencing.</title>
        <authorList>
            <person name="Jin L."/>
        </authorList>
    </citation>
    <scope>NUCLEOTIDE SEQUENCE [LARGE SCALE GENOMIC DNA]</scope>
    <source>
        <strain evidence="2">S13-6-6</strain>
    </source>
</reference>
<dbReference type="Proteomes" id="UP000515344">
    <property type="component" value="Chromosome"/>
</dbReference>
<dbReference type="RefSeq" id="WP_182802504.1">
    <property type="nucleotide sequence ID" value="NZ_CP060007.1"/>
</dbReference>
<evidence type="ECO:0000313" key="1">
    <source>
        <dbReference type="EMBL" id="QNA44242.1"/>
    </source>
</evidence>
<organism evidence="1 2">
    <name type="scientific">Lacibacter sediminis</name>
    <dbReference type="NCBI Taxonomy" id="2760713"/>
    <lineage>
        <taxon>Bacteria</taxon>
        <taxon>Pseudomonadati</taxon>
        <taxon>Bacteroidota</taxon>
        <taxon>Chitinophagia</taxon>
        <taxon>Chitinophagales</taxon>
        <taxon>Chitinophagaceae</taxon>
        <taxon>Lacibacter</taxon>
    </lineage>
</organism>
<accession>A0A7G5XFI9</accession>
<gene>
    <name evidence="1" type="ORF">H4075_19585</name>
</gene>